<proteinExistence type="predicted"/>
<dbReference type="PANTHER" id="PTHR36183">
    <property type="entry name" value="BETA-GLUCURONIDASE"/>
    <property type="match status" value="1"/>
</dbReference>
<keyword evidence="3" id="KW-0378">Hydrolase</keyword>
<dbReference type="Gene3D" id="2.60.40.1180">
    <property type="entry name" value="Golgi alpha-mannosidase II"/>
    <property type="match status" value="1"/>
</dbReference>
<gene>
    <name evidence="3" type="ORF">M011DRAFT_484062</name>
</gene>
<feature type="signal peptide" evidence="1">
    <location>
        <begin position="1"/>
        <end position="19"/>
    </location>
</feature>
<reference evidence="3" key="1">
    <citation type="journal article" date="2020" name="Stud. Mycol.">
        <title>101 Dothideomycetes genomes: a test case for predicting lifestyles and emergence of pathogens.</title>
        <authorList>
            <person name="Haridas S."/>
            <person name="Albert R."/>
            <person name="Binder M."/>
            <person name="Bloem J."/>
            <person name="Labutti K."/>
            <person name="Salamov A."/>
            <person name="Andreopoulos B."/>
            <person name="Baker S."/>
            <person name="Barry K."/>
            <person name="Bills G."/>
            <person name="Bluhm B."/>
            <person name="Cannon C."/>
            <person name="Castanera R."/>
            <person name="Culley D."/>
            <person name="Daum C."/>
            <person name="Ezra D."/>
            <person name="Gonzalez J."/>
            <person name="Henrissat B."/>
            <person name="Kuo A."/>
            <person name="Liang C."/>
            <person name="Lipzen A."/>
            <person name="Lutzoni F."/>
            <person name="Magnuson J."/>
            <person name="Mondo S."/>
            <person name="Nolan M."/>
            <person name="Ohm R."/>
            <person name="Pangilinan J."/>
            <person name="Park H.-J."/>
            <person name="Ramirez L."/>
            <person name="Alfaro M."/>
            <person name="Sun H."/>
            <person name="Tritt A."/>
            <person name="Yoshinaga Y."/>
            <person name="Zwiers L.-H."/>
            <person name="Turgeon B."/>
            <person name="Goodwin S."/>
            <person name="Spatafora J."/>
            <person name="Crous P."/>
            <person name="Grigoriev I."/>
        </authorList>
    </citation>
    <scope>NUCLEOTIDE SEQUENCE</scope>
    <source>
        <strain evidence="3">CBS 119925</strain>
    </source>
</reference>
<dbReference type="Gene3D" id="3.20.20.80">
    <property type="entry name" value="Glycosidases"/>
    <property type="match status" value="1"/>
</dbReference>
<name>A0A6A6VJA2_9PLEO</name>
<dbReference type="InterPro" id="IPR052974">
    <property type="entry name" value="GH79_Enzymes"/>
</dbReference>
<dbReference type="InterPro" id="IPR031728">
    <property type="entry name" value="GlcAase_C"/>
</dbReference>
<sequence length="585" mass="64963">MVPIIYITFVPWFIPIVVARQPYLLSASPNTHGAPVSNPLSSSFAGFGIESTNLFAFTGAESPNNFSIQLFQNLANYAGAPPHIRLGGNTQDYMLYDKNHDGWYWKWNENSKAQGAYAADSVIYGPRFFEALERLPARTPVTFGLNLAYSGNDYREQIVKAAKAARDGMRKVRLYSFEIGNEVDLYLQNEMRRPPWDGNVYKNHFLDRAQAVYDKVLKPAGLPSTFFEAPATASTMGNSFEIAKLVKYGLLKPWNGLKFVTAWNQHDYFYFISVTPGPLSLDRVMNLDGTNSQFAYWKTQVDVGLNTGLPYVLREMSSVGPIGEKGVSDTFGAALWTLNFFLYAATLDISSVQMHMTDNSFAAAWQPTEREGTVPYIRPQYYAHAAMAQIIGNGNGTTQIGVLDTYEVDRAYKGRIRAYAAYSRGDLQAYILINTKPANASQPNRGSYHFELEWPEWALGQQVYHSYLSAPGADSTDGVTFNGIAFSNENGKPSEVDAREHTTQIDRNAISTIALRDSEAVILRLGKKLGVDPVVPTTDFTPAPKKKKKGGAWSRTSEAWKGMWAAVFTTTLVIAAYATDLIAPR</sequence>
<dbReference type="Proteomes" id="UP000799440">
    <property type="component" value="Unassembled WGS sequence"/>
</dbReference>
<feature type="chain" id="PRO_5025570241" evidence="1">
    <location>
        <begin position="20"/>
        <end position="585"/>
    </location>
</feature>
<feature type="domain" description="Beta-glucuronidase C-terminal" evidence="2">
    <location>
        <begin position="418"/>
        <end position="522"/>
    </location>
</feature>
<dbReference type="EMBL" id="MU006564">
    <property type="protein sequence ID" value="KAF2750203.1"/>
    <property type="molecule type" value="Genomic_DNA"/>
</dbReference>
<dbReference type="Pfam" id="PF16862">
    <property type="entry name" value="Glyco_hydro_79C"/>
    <property type="match status" value="1"/>
</dbReference>
<dbReference type="AlphaFoldDB" id="A0A6A6VJA2"/>
<keyword evidence="1" id="KW-0732">Signal</keyword>
<organism evidence="3 4">
    <name type="scientific">Sporormia fimetaria CBS 119925</name>
    <dbReference type="NCBI Taxonomy" id="1340428"/>
    <lineage>
        <taxon>Eukaryota</taxon>
        <taxon>Fungi</taxon>
        <taxon>Dikarya</taxon>
        <taxon>Ascomycota</taxon>
        <taxon>Pezizomycotina</taxon>
        <taxon>Dothideomycetes</taxon>
        <taxon>Pleosporomycetidae</taxon>
        <taxon>Pleosporales</taxon>
        <taxon>Sporormiaceae</taxon>
        <taxon>Sporormia</taxon>
    </lineage>
</organism>
<keyword evidence="4" id="KW-1185">Reference proteome</keyword>
<accession>A0A6A6VJA2</accession>
<dbReference type="InterPro" id="IPR013780">
    <property type="entry name" value="Glyco_hydro_b"/>
</dbReference>
<dbReference type="PANTHER" id="PTHR36183:SF2">
    <property type="entry name" value="BETA-GLUCURONIDASE C-TERMINAL DOMAIN-CONTAINING PROTEIN"/>
    <property type="match status" value="1"/>
</dbReference>
<protein>
    <submittedName>
        <fullName evidence="3">Glycoside hydrolase family 79 protein</fullName>
    </submittedName>
</protein>
<dbReference type="GO" id="GO:0016787">
    <property type="term" value="F:hydrolase activity"/>
    <property type="evidence" value="ECO:0007669"/>
    <property type="project" value="UniProtKB-KW"/>
</dbReference>
<evidence type="ECO:0000313" key="4">
    <source>
        <dbReference type="Proteomes" id="UP000799440"/>
    </source>
</evidence>
<evidence type="ECO:0000259" key="2">
    <source>
        <dbReference type="Pfam" id="PF16862"/>
    </source>
</evidence>
<evidence type="ECO:0000313" key="3">
    <source>
        <dbReference type="EMBL" id="KAF2750203.1"/>
    </source>
</evidence>
<dbReference type="SUPFAM" id="SSF51445">
    <property type="entry name" value="(Trans)glycosidases"/>
    <property type="match status" value="1"/>
</dbReference>
<dbReference type="OrthoDB" id="2831684at2759"/>
<dbReference type="InterPro" id="IPR017853">
    <property type="entry name" value="GH"/>
</dbReference>
<evidence type="ECO:0000256" key="1">
    <source>
        <dbReference type="SAM" id="SignalP"/>
    </source>
</evidence>